<evidence type="ECO:0000313" key="4">
    <source>
        <dbReference type="Proteomes" id="UP001187221"/>
    </source>
</evidence>
<keyword evidence="4" id="KW-1185">Reference proteome</keyword>
<feature type="transmembrane region" description="Helical" evidence="2">
    <location>
        <begin position="93"/>
        <end position="113"/>
    </location>
</feature>
<evidence type="ECO:0000313" key="3">
    <source>
        <dbReference type="EMBL" id="GMM59757.1"/>
    </source>
</evidence>
<protein>
    <recommendedName>
        <fullName evidence="5">DUF2946 domain-containing protein</fullName>
    </recommendedName>
</protein>
<reference evidence="3 4" key="1">
    <citation type="submission" date="2023-06" db="EMBL/GenBank/DDBJ databases">
        <title>Draft genome sequence of Novosphingobium sp. strain IK01.</title>
        <authorList>
            <person name="Hatamoto M."/>
            <person name="Ikarashi T."/>
            <person name="Yamaguchi T."/>
        </authorList>
    </citation>
    <scope>NUCLEOTIDE SEQUENCE [LARGE SCALE GENOMIC DNA]</scope>
    <source>
        <strain evidence="3 4">IK01</strain>
    </source>
</reference>
<keyword evidence="2" id="KW-1133">Transmembrane helix</keyword>
<keyword evidence="2" id="KW-0472">Membrane</keyword>
<proteinExistence type="predicted"/>
<comment type="caution">
    <text evidence="3">The sequence shown here is derived from an EMBL/GenBank/DDBJ whole genome shotgun (WGS) entry which is preliminary data.</text>
</comment>
<sequence length="133" mass="14123">MGMLRNWCLNRHWLAFALVVSALAVRMLVPQGFMPVASGHVLTVEICADASGLDHVQNILVPDRPTSHPDGQDHHTPCPFAAHAMPLLGGADAVLLLAALLFVMVLALSRATGGSPARPARLRPPLRAPPAFS</sequence>
<feature type="region of interest" description="Disordered" evidence="1">
    <location>
        <begin position="113"/>
        <end position="133"/>
    </location>
</feature>
<evidence type="ECO:0000256" key="2">
    <source>
        <dbReference type="SAM" id="Phobius"/>
    </source>
</evidence>
<dbReference type="EMBL" id="BTFW01000001">
    <property type="protein sequence ID" value="GMM59757.1"/>
    <property type="molecule type" value="Genomic_DNA"/>
</dbReference>
<organism evidence="3 4">
    <name type="scientific">Novosphingobium pituita</name>
    <dbReference type="NCBI Taxonomy" id="3056842"/>
    <lineage>
        <taxon>Bacteria</taxon>
        <taxon>Pseudomonadati</taxon>
        <taxon>Pseudomonadota</taxon>
        <taxon>Alphaproteobacteria</taxon>
        <taxon>Sphingomonadales</taxon>
        <taxon>Sphingomonadaceae</taxon>
        <taxon>Novosphingobium</taxon>
    </lineage>
</organism>
<feature type="compositionally biased region" description="Low complexity" evidence="1">
    <location>
        <begin position="116"/>
        <end position="125"/>
    </location>
</feature>
<gene>
    <name evidence="3" type="ORF">NUTIK01_05340</name>
</gene>
<accession>A0ABQ6P5X6</accession>
<dbReference type="RefSeq" id="WP_317973600.1">
    <property type="nucleotide sequence ID" value="NZ_BTFW01000001.1"/>
</dbReference>
<evidence type="ECO:0008006" key="5">
    <source>
        <dbReference type="Google" id="ProtNLM"/>
    </source>
</evidence>
<dbReference type="Proteomes" id="UP001187221">
    <property type="component" value="Unassembled WGS sequence"/>
</dbReference>
<evidence type="ECO:0000256" key="1">
    <source>
        <dbReference type="SAM" id="MobiDB-lite"/>
    </source>
</evidence>
<keyword evidence="2" id="KW-0812">Transmembrane</keyword>
<name>A0ABQ6P5X6_9SPHN</name>